<evidence type="ECO:0000313" key="2">
    <source>
        <dbReference type="EMBL" id="KAK1940362.1"/>
    </source>
</evidence>
<organism evidence="2 3">
    <name type="scientific">Babesia divergens</name>
    <dbReference type="NCBI Taxonomy" id="32595"/>
    <lineage>
        <taxon>Eukaryota</taxon>
        <taxon>Sar</taxon>
        <taxon>Alveolata</taxon>
        <taxon>Apicomplexa</taxon>
        <taxon>Aconoidasida</taxon>
        <taxon>Piroplasmida</taxon>
        <taxon>Babesiidae</taxon>
        <taxon>Babesia</taxon>
    </lineage>
</organism>
<protein>
    <submittedName>
        <fullName evidence="2">Uncharacterized protein</fullName>
    </submittedName>
</protein>
<dbReference type="AlphaFoldDB" id="A0AAD9GKZ0"/>
<dbReference type="EMBL" id="JAHBMH010000003">
    <property type="protein sequence ID" value="KAK1940362.1"/>
    <property type="molecule type" value="Genomic_DNA"/>
</dbReference>
<name>A0AAD9GKZ0_BABDI</name>
<feature type="region of interest" description="Disordered" evidence="1">
    <location>
        <begin position="376"/>
        <end position="407"/>
    </location>
</feature>
<evidence type="ECO:0000313" key="3">
    <source>
        <dbReference type="Proteomes" id="UP001195914"/>
    </source>
</evidence>
<reference evidence="2" key="2">
    <citation type="submission" date="2021-05" db="EMBL/GenBank/DDBJ databases">
        <authorList>
            <person name="Pain A."/>
        </authorList>
    </citation>
    <scope>NUCLEOTIDE SEQUENCE</scope>
    <source>
        <strain evidence="2">1802A</strain>
    </source>
</reference>
<gene>
    <name evidence="2" type="ORF">X943_003261</name>
</gene>
<comment type="caution">
    <text evidence="2">The sequence shown here is derived from an EMBL/GenBank/DDBJ whole genome shotgun (WGS) entry which is preliminary data.</text>
</comment>
<feature type="compositionally biased region" description="Polar residues" evidence="1">
    <location>
        <begin position="384"/>
        <end position="395"/>
    </location>
</feature>
<dbReference type="InterPro" id="IPR022086">
    <property type="entry name" value="IMCp"/>
</dbReference>
<proteinExistence type="predicted"/>
<reference evidence="2" key="1">
    <citation type="journal article" date="2014" name="Nucleic Acids Res.">
        <title>The evolutionary dynamics of variant antigen genes in Babesia reveal a history of genomic innovation underlying host-parasite interaction.</title>
        <authorList>
            <person name="Jackson A.P."/>
            <person name="Otto T.D."/>
            <person name="Darby A."/>
            <person name="Ramaprasad A."/>
            <person name="Xia D."/>
            <person name="Echaide I.E."/>
            <person name="Farber M."/>
            <person name="Gahlot S."/>
            <person name="Gamble J."/>
            <person name="Gupta D."/>
            <person name="Gupta Y."/>
            <person name="Jackson L."/>
            <person name="Malandrin L."/>
            <person name="Malas T.B."/>
            <person name="Moussa E."/>
            <person name="Nair M."/>
            <person name="Reid A.J."/>
            <person name="Sanders M."/>
            <person name="Sharma J."/>
            <person name="Tracey A."/>
            <person name="Quail M.A."/>
            <person name="Weir W."/>
            <person name="Wastling J.M."/>
            <person name="Hall N."/>
            <person name="Willadsen P."/>
            <person name="Lingelbach K."/>
            <person name="Shiels B."/>
            <person name="Tait A."/>
            <person name="Berriman M."/>
            <person name="Allred D.R."/>
            <person name="Pain A."/>
        </authorList>
    </citation>
    <scope>NUCLEOTIDE SEQUENCE</scope>
    <source>
        <strain evidence="2">1802A</strain>
    </source>
</reference>
<dbReference type="Proteomes" id="UP001195914">
    <property type="component" value="Unassembled WGS sequence"/>
</dbReference>
<sequence>MQRVCDIITNCCCETTDKITEQLNKEIETRVRNQILQQCSNNLENTQNNIPSYVQSNLTHPNSSDTGEHTTPTGYFSMRNVFTPKSQEHKDGYTGTYAKYDINNQNRQQDQPPMMAGNETNDLQSQDYLNIAGYQNYRQVPPAHEMINVRPPMADKQHYNVQQHPTYNEYKNANKVTRSRFNPFNMCCSCCCDVGELQQIQRNIIDDNNRAIILKPIRRERIVEVMVEEIHERVINIPQIQYVDKFVEVPKPIFQYKIREVKRPVIVEKIVKVDKIVEEDKIIEVPEIQYVDKEVDVPQIVKKERIVEVPLPIVRERRIPILKLRKNEIFQEIDNVNYNEFGINLTSLRGDGIDAPIAPNNTPIKGNVAENDTNVEKSGEMQVPSDNTTYETVNNKPEEKSTKSETFAELEQPQTYNVTDSFAHPPVNQPVQAEMVNQSTTQSQKGEIPYEQSVAETSLIIYGASNKAAGKHDTEESQALDSSSLTIMEIFTGREEQDENEMYGGAAYSDYANQVNVSHPTMDI</sequence>
<evidence type="ECO:0000256" key="1">
    <source>
        <dbReference type="SAM" id="MobiDB-lite"/>
    </source>
</evidence>
<keyword evidence="3" id="KW-1185">Reference proteome</keyword>
<dbReference type="Pfam" id="PF12314">
    <property type="entry name" value="IMCp"/>
    <property type="match status" value="1"/>
</dbReference>
<accession>A0AAD9GKZ0</accession>